<sequence>MPGTWTVADHVELLRRSLKTAVPYTSGVQAVRKEDLRLFYCSPEGENLKGTARYIDFGEGNSEESLALLAGACQKAKFGSEEAQGDVLDEDYRKAGKIDVEDFLVRLDAAEAGILDAVAAELLPPTHDDMEEKVLRAEMYKLNVYGPGSFFKAHKDTPRGDNMLGSLVVVLPTQHEGGALTLSQNESTWVFDSASQLQAHSGSGSPVVAYIAFFGDVTHSVEPVTSGYRVTLTYNLFVTTSRSTKTVTLPHSRIVPPQELACETSLRALLADSEWFPNGGHLAFGLTHQYPLPRDPRADRKSFIDTALLKGCDARLRNAAVRAGLQPQVRLMYRIRDEEGYTYSRPPALVIMDKPVKVTPGGMHFEYEDFYDGPSLDEDIEQQGTVLQEVNERGRLLREGKVKGEGNGDDSEEPAAKRQKLNHQEDDGTQGNADFAGELVCWVTPPEEKNKAGSEYTTHLGNDYGESFVYGHAELFVRIPKVGEEGRSVVEADEE</sequence>
<dbReference type="Pfam" id="PF13640">
    <property type="entry name" value="2OG-FeII_Oxy_3"/>
    <property type="match status" value="1"/>
</dbReference>
<organism evidence="4 5">
    <name type="scientific">Mycena indigotica</name>
    <dbReference type="NCBI Taxonomy" id="2126181"/>
    <lineage>
        <taxon>Eukaryota</taxon>
        <taxon>Fungi</taxon>
        <taxon>Dikarya</taxon>
        <taxon>Basidiomycota</taxon>
        <taxon>Agaricomycotina</taxon>
        <taxon>Agaricomycetes</taxon>
        <taxon>Agaricomycetidae</taxon>
        <taxon>Agaricales</taxon>
        <taxon>Marasmiineae</taxon>
        <taxon>Mycenaceae</taxon>
        <taxon>Mycena</taxon>
    </lineage>
</organism>
<dbReference type="EMBL" id="JACAZF010000013">
    <property type="protein sequence ID" value="KAF7291188.1"/>
    <property type="molecule type" value="Genomic_DNA"/>
</dbReference>
<feature type="compositionally biased region" description="Basic and acidic residues" evidence="2">
    <location>
        <begin position="394"/>
        <end position="406"/>
    </location>
</feature>
<evidence type="ECO:0000256" key="2">
    <source>
        <dbReference type="SAM" id="MobiDB-lite"/>
    </source>
</evidence>
<dbReference type="InterPro" id="IPR044862">
    <property type="entry name" value="Pro_4_hyd_alph_FE2OG_OXY"/>
</dbReference>
<dbReference type="GO" id="GO:0051213">
    <property type="term" value="F:dioxygenase activity"/>
    <property type="evidence" value="ECO:0007669"/>
    <property type="project" value="UniProtKB-KW"/>
</dbReference>
<dbReference type="AlphaFoldDB" id="A0A8H6S2M3"/>
<comment type="similarity">
    <text evidence="1">Belongs to the iron/ascorbate-dependent oxidoreductase family.</text>
</comment>
<keyword evidence="1" id="KW-0479">Metal-binding</keyword>
<evidence type="ECO:0000256" key="1">
    <source>
        <dbReference type="RuleBase" id="RU003682"/>
    </source>
</evidence>
<dbReference type="Proteomes" id="UP000636479">
    <property type="component" value="Unassembled WGS sequence"/>
</dbReference>
<proteinExistence type="inferred from homology"/>
<dbReference type="PANTHER" id="PTHR33099">
    <property type="entry name" value="FE2OG DIOXYGENASE DOMAIN-CONTAINING PROTEIN"/>
    <property type="match status" value="1"/>
</dbReference>
<dbReference type="Gene3D" id="2.60.120.620">
    <property type="entry name" value="q2cbj1_9rhob like domain"/>
    <property type="match status" value="1"/>
</dbReference>
<keyword evidence="4" id="KW-0223">Dioxygenase</keyword>
<dbReference type="PROSITE" id="PS51471">
    <property type="entry name" value="FE2OG_OXY"/>
    <property type="match status" value="1"/>
</dbReference>
<name>A0A8H6S2M3_9AGAR</name>
<dbReference type="PANTHER" id="PTHR33099:SF14">
    <property type="entry name" value="PROLYL 4-HYDROXYLASE ALPHA SUBUNIT FE(2+) 2OG DIOXYGENASE DOMAIN-CONTAINING PROTEIN"/>
    <property type="match status" value="1"/>
</dbReference>
<keyword evidence="5" id="KW-1185">Reference proteome</keyword>
<feature type="region of interest" description="Disordered" evidence="2">
    <location>
        <begin position="394"/>
        <end position="433"/>
    </location>
</feature>
<accession>A0A8H6S2M3</accession>
<keyword evidence="1" id="KW-0560">Oxidoreductase</keyword>
<gene>
    <name evidence="4" type="ORF">MIND_01262100</name>
</gene>
<keyword evidence="1" id="KW-0408">Iron</keyword>
<reference evidence="4" key="1">
    <citation type="submission" date="2020-05" db="EMBL/GenBank/DDBJ databases">
        <title>Mycena genomes resolve the evolution of fungal bioluminescence.</title>
        <authorList>
            <person name="Tsai I.J."/>
        </authorList>
    </citation>
    <scope>NUCLEOTIDE SEQUENCE</scope>
    <source>
        <strain evidence="4">171206Taipei</strain>
    </source>
</reference>
<dbReference type="GO" id="GO:0046872">
    <property type="term" value="F:metal ion binding"/>
    <property type="evidence" value="ECO:0007669"/>
    <property type="project" value="UniProtKB-KW"/>
</dbReference>
<dbReference type="InterPro" id="IPR005123">
    <property type="entry name" value="Oxoglu/Fe-dep_dioxygenase_dom"/>
</dbReference>
<evidence type="ECO:0000313" key="5">
    <source>
        <dbReference type="Proteomes" id="UP000636479"/>
    </source>
</evidence>
<feature type="domain" description="Fe2OG dioxygenase" evidence="3">
    <location>
        <begin position="136"/>
        <end position="240"/>
    </location>
</feature>
<protein>
    <submittedName>
        <fullName evidence="4">Fe2OG dioxygenase domain-containing protein</fullName>
    </submittedName>
</protein>
<evidence type="ECO:0000313" key="4">
    <source>
        <dbReference type="EMBL" id="KAF7291188.1"/>
    </source>
</evidence>
<evidence type="ECO:0000259" key="3">
    <source>
        <dbReference type="PROSITE" id="PS51471"/>
    </source>
</evidence>
<dbReference type="GeneID" id="59351620"/>
<dbReference type="OrthoDB" id="27483at2759"/>
<comment type="caution">
    <text evidence="4">The sequence shown here is derived from an EMBL/GenBank/DDBJ whole genome shotgun (WGS) entry which is preliminary data.</text>
</comment>
<dbReference type="RefSeq" id="XP_037214310.1">
    <property type="nucleotide sequence ID" value="XM_037369104.1"/>
</dbReference>